<keyword evidence="2 18" id="KW-0963">Cytoplasm</keyword>
<dbReference type="PANTHER" id="PTHR43152">
    <property type="entry name" value="UVRABC SYSTEM PROTEIN A"/>
    <property type="match status" value="1"/>
</dbReference>
<evidence type="ECO:0000313" key="20">
    <source>
        <dbReference type="EMBL" id="ACA33234.1"/>
    </source>
</evidence>
<dbReference type="Proteomes" id="UP000002162">
    <property type="component" value="Chromosome"/>
</dbReference>
<dbReference type="InterPro" id="IPR004602">
    <property type="entry name" value="UvrA"/>
</dbReference>
<dbReference type="KEGG" id="upa:UPA3_0105"/>
<keyword evidence="13 18" id="KW-0234">DNA repair</keyword>
<comment type="similarity">
    <text evidence="15 18">Belongs to the ABC transporter superfamily. UvrA family.</text>
</comment>
<evidence type="ECO:0000256" key="14">
    <source>
        <dbReference type="ARBA" id="ARBA00023236"/>
    </source>
</evidence>
<dbReference type="SUPFAM" id="SSF52540">
    <property type="entry name" value="P-loop containing nucleoside triphosphate hydrolases"/>
    <property type="match status" value="2"/>
</dbReference>
<comment type="function">
    <text evidence="18">The UvrABC repair system catalyzes the recognition and processing of DNA lesions. UvrA is an ATPase and a DNA-binding protein. A damage recognition complex composed of 2 UvrA and 2 UvrB subunits scans DNA for abnormalities. When the presence of a lesion has been verified by UvrB, the UvrA molecules dissociate.</text>
</comment>
<evidence type="ECO:0000256" key="13">
    <source>
        <dbReference type="ARBA" id="ARBA00023204"/>
    </source>
</evidence>
<dbReference type="InterPro" id="IPR041552">
    <property type="entry name" value="UvrA_DNA-bd"/>
</dbReference>
<dbReference type="InterPro" id="IPR027417">
    <property type="entry name" value="P-loop_NTPase"/>
</dbReference>
<accession>A0A2C9DZ26</accession>
<dbReference type="CDD" id="cd03271">
    <property type="entry name" value="ABC_UvrA_II"/>
    <property type="match status" value="1"/>
</dbReference>
<dbReference type="GO" id="GO:0008270">
    <property type="term" value="F:zinc ion binding"/>
    <property type="evidence" value="ECO:0007669"/>
    <property type="project" value="UniProtKB-UniRule"/>
</dbReference>
<feature type="domain" description="ABC transporter" evidence="19">
    <location>
        <begin position="327"/>
        <end position="594"/>
    </location>
</feature>
<keyword evidence="4 18" id="KW-0677">Repeat</keyword>
<keyword evidence="7 18" id="KW-0228">DNA excision</keyword>
<dbReference type="SMR" id="A0A2C9DZ26"/>
<evidence type="ECO:0000256" key="7">
    <source>
        <dbReference type="ARBA" id="ARBA00022769"/>
    </source>
</evidence>
<keyword evidence="11 18" id="KW-0267">Excision nuclease</keyword>
<dbReference type="RefSeq" id="WP_006688528.1">
    <property type="nucleotide sequence ID" value="NC_010503.1"/>
</dbReference>
<dbReference type="GO" id="GO:0009381">
    <property type="term" value="F:excinuclease ABC activity"/>
    <property type="evidence" value="ECO:0007669"/>
    <property type="project" value="UniProtKB-UniRule"/>
</dbReference>
<dbReference type="GO" id="GO:0006289">
    <property type="term" value="P:nucleotide-excision repair"/>
    <property type="evidence" value="ECO:0007669"/>
    <property type="project" value="UniProtKB-UniRule"/>
</dbReference>
<evidence type="ECO:0000259" key="19">
    <source>
        <dbReference type="PROSITE" id="PS50893"/>
    </source>
</evidence>
<dbReference type="PANTHER" id="PTHR43152:SF3">
    <property type="entry name" value="UVRABC SYSTEM PROTEIN A"/>
    <property type="match status" value="1"/>
</dbReference>
<keyword evidence="9 18" id="KW-0862">Zinc</keyword>
<evidence type="ECO:0000256" key="4">
    <source>
        <dbReference type="ARBA" id="ARBA00022737"/>
    </source>
</evidence>
<dbReference type="HAMAP" id="MF_00205">
    <property type="entry name" value="UvrA"/>
    <property type="match status" value="1"/>
</dbReference>
<evidence type="ECO:0000313" key="21">
    <source>
        <dbReference type="Proteomes" id="UP000002162"/>
    </source>
</evidence>
<evidence type="ECO:0000256" key="17">
    <source>
        <dbReference type="ARBA" id="ARBA00042156"/>
    </source>
</evidence>
<dbReference type="InterPro" id="IPR003439">
    <property type="entry name" value="ABC_transporter-like_ATP-bd"/>
</dbReference>
<dbReference type="GO" id="GO:0009432">
    <property type="term" value="P:SOS response"/>
    <property type="evidence" value="ECO:0007669"/>
    <property type="project" value="UniProtKB-UniRule"/>
</dbReference>
<dbReference type="HOGENOM" id="CLU_001370_0_2_14"/>
<evidence type="ECO:0000256" key="11">
    <source>
        <dbReference type="ARBA" id="ARBA00022881"/>
    </source>
</evidence>
<feature type="zinc finger region" description="C4-type" evidence="18">
    <location>
        <begin position="739"/>
        <end position="765"/>
    </location>
</feature>
<evidence type="ECO:0000256" key="9">
    <source>
        <dbReference type="ARBA" id="ARBA00022833"/>
    </source>
</evidence>
<evidence type="ECO:0000256" key="15">
    <source>
        <dbReference type="ARBA" id="ARBA00038000"/>
    </source>
</evidence>
<dbReference type="GO" id="GO:0016887">
    <property type="term" value="F:ATP hydrolysis activity"/>
    <property type="evidence" value="ECO:0007669"/>
    <property type="project" value="InterPro"/>
</dbReference>
<evidence type="ECO:0000256" key="10">
    <source>
        <dbReference type="ARBA" id="ARBA00022840"/>
    </source>
</evidence>
<dbReference type="GO" id="GO:0003677">
    <property type="term" value="F:DNA binding"/>
    <property type="evidence" value="ECO:0007669"/>
    <property type="project" value="UniProtKB-UniRule"/>
</dbReference>
<feature type="domain" description="ABC transporter" evidence="19">
    <location>
        <begin position="605"/>
        <end position="936"/>
    </location>
</feature>
<feature type="zinc finger region" description="C4-type" evidence="18">
    <location>
        <begin position="252"/>
        <end position="279"/>
    </location>
</feature>
<dbReference type="Pfam" id="PF17755">
    <property type="entry name" value="UvrA_DNA-bind"/>
    <property type="match status" value="1"/>
</dbReference>
<evidence type="ECO:0000256" key="2">
    <source>
        <dbReference type="ARBA" id="ARBA00022490"/>
    </source>
</evidence>
<dbReference type="EMBL" id="CP000942">
    <property type="protein sequence ID" value="ACA33234.1"/>
    <property type="molecule type" value="Genomic_DNA"/>
</dbReference>
<dbReference type="NCBIfam" id="NF001503">
    <property type="entry name" value="PRK00349.1"/>
    <property type="match status" value="1"/>
</dbReference>
<dbReference type="GeneID" id="29672710"/>
<dbReference type="NCBIfam" id="TIGR00630">
    <property type="entry name" value="uvra"/>
    <property type="match status" value="1"/>
</dbReference>
<dbReference type="Gene3D" id="1.10.8.280">
    <property type="entry name" value="ABC transporter ATPase domain-like"/>
    <property type="match status" value="1"/>
</dbReference>
<keyword evidence="12 18" id="KW-0238">DNA-binding</keyword>
<evidence type="ECO:0000256" key="5">
    <source>
        <dbReference type="ARBA" id="ARBA00022741"/>
    </source>
</evidence>
<dbReference type="GO" id="GO:0009380">
    <property type="term" value="C:excinuclease repair complex"/>
    <property type="evidence" value="ECO:0007669"/>
    <property type="project" value="InterPro"/>
</dbReference>
<dbReference type="PROSITE" id="PS50893">
    <property type="entry name" value="ABC_TRANSPORTER_2"/>
    <property type="match status" value="2"/>
</dbReference>
<dbReference type="InterPro" id="IPR013815">
    <property type="entry name" value="ATP_grasp_subdomain_1"/>
</dbReference>
<evidence type="ECO:0000256" key="18">
    <source>
        <dbReference type="HAMAP-Rule" id="MF_00205"/>
    </source>
</evidence>
<feature type="binding site" evidence="18">
    <location>
        <begin position="640"/>
        <end position="647"/>
    </location>
    <ligand>
        <name>ATP</name>
        <dbReference type="ChEBI" id="CHEBI:30616"/>
    </ligand>
</feature>
<organism evidence="20 21">
    <name type="scientific">Ureaplasma parvum serovar 3 (strain ATCC 27815 / 27 / NCTC 11736)</name>
    <dbReference type="NCBI Taxonomy" id="505682"/>
    <lineage>
        <taxon>Bacteria</taxon>
        <taxon>Bacillati</taxon>
        <taxon>Mycoplasmatota</taxon>
        <taxon>Mycoplasmoidales</taxon>
        <taxon>Mycoplasmoidaceae</taxon>
        <taxon>Ureaplasma</taxon>
    </lineage>
</organism>
<dbReference type="GO" id="GO:0005524">
    <property type="term" value="F:ATP binding"/>
    <property type="evidence" value="ECO:0007669"/>
    <property type="project" value="UniProtKB-UniRule"/>
</dbReference>
<evidence type="ECO:0000256" key="8">
    <source>
        <dbReference type="ARBA" id="ARBA00022771"/>
    </source>
</evidence>
<reference evidence="20 21" key="1">
    <citation type="submission" date="2008-02" db="EMBL/GenBank/DDBJ databases">
        <title>Genome sequence of Ureaplasma parvum serovar 3.</title>
        <authorList>
            <person name="Methe B.A."/>
            <person name="Glass J."/>
            <person name="Waites K."/>
            <person name="Shrivastava S."/>
        </authorList>
    </citation>
    <scope>NUCLEOTIDE SEQUENCE [LARGE SCALE GENOMIC DNA]</scope>
    <source>
        <strain evidence="21">ATCC 27815 / 27 / NCTC 11736</strain>
    </source>
</reference>
<evidence type="ECO:0000256" key="3">
    <source>
        <dbReference type="ARBA" id="ARBA00022723"/>
    </source>
</evidence>
<dbReference type="Gene3D" id="1.20.1580.10">
    <property type="entry name" value="ABC transporter ATPase like domain"/>
    <property type="match status" value="2"/>
</dbReference>
<dbReference type="AlphaFoldDB" id="A0A2C9DZ26"/>
<proteinExistence type="inferred from homology"/>
<gene>
    <name evidence="18 20" type="primary">uvrA</name>
    <name evidence="20" type="ordered locus">UPA3_0105</name>
</gene>
<comment type="subcellular location">
    <subcellularLocation>
        <location evidence="1 18">Cytoplasm</location>
    </subcellularLocation>
</comment>
<dbReference type="InterPro" id="IPR017871">
    <property type="entry name" value="ABC_transporter-like_CS"/>
</dbReference>
<sequence>MDKIIIKGARENNLKNIDLEIPKNKLVVITGVSGSGKSSLAFDTIFAEGKRRYFESLSSYARQFLGGNDKADVESIEGLSPTIAVDQKSTNQNPRSIVGTITEIYDYLRVLFARVGTPFCPNGHGQIKSQTPKQIADFLFSLSPKSKIQILAPIEIKKGYKINDVLNNLRNQGYLRVLVNNEVYQLDENLPQFLDNKKTDVAIIVDRLILNIDHQTKTRALDAIEFALNYSGGEIAFKVNDDIHYFTQNDVCQVCGFKIKEIEPTLFSFNSPIGACEQCKGLGYNYVPDERKMIPNPNLSINEGGLDYFKNTVNTTNLDWQRFNSIIKHYKIDKTKPLKELDRKEIDLLLYGSDEAIEIDITSANNKKYSSIDYVEGVLELVNRRYQETSSELAREHYNKYMSEKVCKSCKGKKLSSQALSVLINKINIIDFIEKNIDEAIDFLLHLDLNEAQTKIANPILKEVLDRLGFLKNVGLEYLTLARPASSLSGGEAQRIRLATQIGSKLTGILYVLDEPSIGLHQRDNDKLINTLKEMRDLGNTVIVVEHDEETMLAADYLIDIGPQAGVNGGYVIAAGTPQEVMQNPNSLTGQYLSKQKDILVPKTRRSGNGHKVILKGAKHNNLKNVDLTIPLGKFICVTGVSGSGKSSLILETLVKAIEYTNFNPFVIPGEYKDLIGASNVDKIVVVNQDAIGRTTRSNPATYVGVFDDIRTVFENTIEAKARGYSKSRFSFNIKGGRCERCWGDGTIRIEMHFLPDVYISCEECHGKRYNDETLQVKFKGKSIYDVLKMPIDEALVFFENYPGIHRKLQLLVDVGLGYLELGASSTSLSGGEAQRIKLAKFLQRKPTGKTLFVLDEPTTGLHIDDVAKLIKILDKIVDGGDTVLVIEHNLDLIKVADYIIDIGPEGGNKGGKIIATGTPEQLLSKKDISYTAQYLEKYLKKN</sequence>
<dbReference type="PROSITE" id="PS00211">
    <property type="entry name" value="ABC_TRANSPORTER_1"/>
    <property type="match status" value="2"/>
</dbReference>
<dbReference type="Pfam" id="PF17760">
    <property type="entry name" value="UvrA_inter"/>
    <property type="match status" value="1"/>
</dbReference>
<dbReference type="Gene3D" id="3.40.50.300">
    <property type="entry name" value="P-loop containing nucleotide triphosphate hydrolases"/>
    <property type="match status" value="2"/>
</dbReference>
<keyword evidence="10 18" id="KW-0067">ATP-binding</keyword>
<evidence type="ECO:0000256" key="6">
    <source>
        <dbReference type="ARBA" id="ARBA00022763"/>
    </source>
</evidence>
<keyword evidence="8 18" id="KW-0863">Zinc-finger</keyword>
<feature type="binding site" evidence="18">
    <location>
        <begin position="31"/>
        <end position="38"/>
    </location>
    <ligand>
        <name>ATP</name>
        <dbReference type="ChEBI" id="CHEBI:30616"/>
    </ligand>
</feature>
<keyword evidence="5 18" id="KW-0547">Nucleotide-binding</keyword>
<evidence type="ECO:0000256" key="16">
    <source>
        <dbReference type="ARBA" id="ARBA00039316"/>
    </source>
</evidence>
<comment type="subunit">
    <text evidence="18">Forms a heterotetramer with UvrB during the search for lesions.</text>
</comment>
<dbReference type="Gene3D" id="3.30.1490.20">
    <property type="entry name" value="ATP-grasp fold, A domain"/>
    <property type="match status" value="1"/>
</dbReference>
<dbReference type="InterPro" id="IPR041102">
    <property type="entry name" value="UvrA_inter"/>
</dbReference>
<name>A0A2C9DZ26_UREP2</name>
<keyword evidence="14 18" id="KW-0742">SOS response</keyword>
<dbReference type="GO" id="GO:0005737">
    <property type="term" value="C:cytoplasm"/>
    <property type="evidence" value="ECO:0007669"/>
    <property type="project" value="UniProtKB-SubCell"/>
</dbReference>
<keyword evidence="6 18" id="KW-0227">DNA damage</keyword>
<keyword evidence="3 18" id="KW-0479">Metal-binding</keyword>
<protein>
    <recommendedName>
        <fullName evidence="16 18">UvrABC system protein A</fullName>
        <shortName evidence="18">UvrA protein</shortName>
    </recommendedName>
    <alternativeName>
        <fullName evidence="17 18">Excinuclease ABC subunit A</fullName>
    </alternativeName>
</protein>
<evidence type="ECO:0000256" key="12">
    <source>
        <dbReference type="ARBA" id="ARBA00023125"/>
    </source>
</evidence>
<evidence type="ECO:0000256" key="1">
    <source>
        <dbReference type="ARBA" id="ARBA00004496"/>
    </source>
</evidence>